<dbReference type="InterPro" id="IPR032579">
    <property type="entry name" value="Phe_SMUG2-like"/>
</dbReference>
<reference evidence="3" key="1">
    <citation type="submission" date="2024-06" db="EMBL/GenBank/DDBJ databases">
        <authorList>
            <person name="Chang H.C."/>
            <person name="Mun S.Y."/>
        </authorList>
    </citation>
    <scope>NUCLEOTIDE SEQUENCE [LARGE SCALE GENOMIC DNA]</scope>
    <source>
        <strain evidence="3">KT1</strain>
    </source>
</reference>
<evidence type="ECO:0000259" key="1">
    <source>
        <dbReference type="Pfam" id="PF03167"/>
    </source>
</evidence>
<evidence type="ECO:0000313" key="3">
    <source>
        <dbReference type="Proteomes" id="UP001302696"/>
    </source>
</evidence>
<name>A0ABZ0Q4Z4_9LACO</name>
<protein>
    <submittedName>
        <fullName evidence="2">DUF4918 family protein</fullName>
    </submittedName>
</protein>
<evidence type="ECO:0000313" key="2">
    <source>
        <dbReference type="EMBL" id="WPC22073.1"/>
    </source>
</evidence>
<gene>
    <name evidence="2" type="ORF">N6G96_02320</name>
</gene>
<dbReference type="InterPro" id="IPR005122">
    <property type="entry name" value="Uracil-DNA_glycosylase-like"/>
</dbReference>
<dbReference type="Proteomes" id="UP001302696">
    <property type="component" value="Chromosome"/>
</dbReference>
<dbReference type="CDD" id="cd19375">
    <property type="entry name" value="UDG-F3-like_SMUG2"/>
    <property type="match status" value="1"/>
</dbReference>
<organism evidence="2 3">
    <name type="scientific">Pediococcus inopinatus</name>
    <dbReference type="NCBI Taxonomy" id="114090"/>
    <lineage>
        <taxon>Bacteria</taxon>
        <taxon>Bacillati</taxon>
        <taxon>Bacillota</taxon>
        <taxon>Bacilli</taxon>
        <taxon>Lactobacillales</taxon>
        <taxon>Lactobacillaceae</taxon>
        <taxon>Pediococcus</taxon>
    </lineage>
</organism>
<sequence>MNERVTFAKKVLEFNKELSHISIDLPEGFRIVNPYNGEQREAVHRITTTFYQKYFNDTLPRRLILGSSPARRGTARTGIPFEDADHLKKETGILIDNFHINQSSSNFLYDVISNYGGSKKFYANFYLNFVCPLGLTRINAKGNEVNCNYYESKQVQKLLLPFIVRSIRRQINFGIDTSVCYCIGSGENYKVLTKINNDYHFFKTIIPLEHPRFIMQYNSQNKDKYMEKYITALRRD</sequence>
<dbReference type="SUPFAM" id="SSF52141">
    <property type="entry name" value="Uracil-DNA glycosylase-like"/>
    <property type="match status" value="1"/>
</dbReference>
<accession>A0ABZ0Q4Z4</accession>
<dbReference type="InterPro" id="IPR036895">
    <property type="entry name" value="Uracil-DNA_glycosylase-like_sf"/>
</dbReference>
<dbReference type="Gene3D" id="3.40.470.10">
    <property type="entry name" value="Uracil-DNA glycosylase-like domain"/>
    <property type="match status" value="1"/>
</dbReference>
<dbReference type="Pfam" id="PF03167">
    <property type="entry name" value="UDG"/>
    <property type="match status" value="1"/>
</dbReference>
<feature type="domain" description="Uracil-DNA glycosylase-like" evidence="1">
    <location>
        <begin position="53"/>
        <end position="234"/>
    </location>
</feature>
<dbReference type="RefSeq" id="WP_057773389.1">
    <property type="nucleotide sequence ID" value="NZ_BBIM01000037.1"/>
</dbReference>
<dbReference type="EMBL" id="CP104778">
    <property type="protein sequence ID" value="WPC22073.1"/>
    <property type="molecule type" value="Genomic_DNA"/>
</dbReference>
<proteinExistence type="predicted"/>
<keyword evidence="3" id="KW-1185">Reference proteome</keyword>